<comment type="catalytic activity">
    <reaction evidence="15">
        <text>13-(9Z-hexadecenoyloxy)-octadecanoate + H2O = 13-hydroxy-octadecanoate + (9Z)-hexadecenoate + H(+)</text>
        <dbReference type="Rhea" id="RHEA:52076"/>
        <dbReference type="ChEBI" id="CHEBI:15377"/>
        <dbReference type="ChEBI" id="CHEBI:15378"/>
        <dbReference type="ChEBI" id="CHEBI:32372"/>
        <dbReference type="ChEBI" id="CHEBI:136304"/>
        <dbReference type="ChEBI" id="CHEBI:136315"/>
    </reaction>
    <physiologicalReaction direction="left-to-right" evidence="15">
        <dbReference type="Rhea" id="RHEA:52077"/>
    </physiologicalReaction>
</comment>
<evidence type="ECO:0000256" key="5">
    <source>
        <dbReference type="ARBA" id="ARBA00022989"/>
    </source>
</evidence>
<feature type="transmembrane region" description="Helical" evidence="18">
    <location>
        <begin position="157"/>
        <end position="178"/>
    </location>
</feature>
<comment type="similarity">
    <text evidence="3">Belongs to the AIG1 family.</text>
</comment>
<dbReference type="GO" id="GO:0012505">
    <property type="term" value="C:endomembrane system"/>
    <property type="evidence" value="ECO:0007669"/>
    <property type="project" value="UniProtKB-SubCell"/>
</dbReference>
<dbReference type="GO" id="GO:0016020">
    <property type="term" value="C:membrane"/>
    <property type="evidence" value="ECO:0007669"/>
    <property type="project" value="InterPro"/>
</dbReference>
<comment type="catalytic activity">
    <reaction evidence="16">
        <text>12-(9Z-hexadecenoyloxy)-octadecanoate + H2O = 12-hydroxyoctadecanoate + (9Z)-hexadecenoate + H(+)</text>
        <dbReference type="Rhea" id="RHEA:52072"/>
        <dbReference type="ChEBI" id="CHEBI:15377"/>
        <dbReference type="ChEBI" id="CHEBI:15378"/>
        <dbReference type="ChEBI" id="CHEBI:32372"/>
        <dbReference type="ChEBI" id="CHEBI:84201"/>
        <dbReference type="ChEBI" id="CHEBI:136312"/>
    </reaction>
    <physiologicalReaction direction="left-to-right" evidence="16">
        <dbReference type="Rhea" id="RHEA:52073"/>
    </physiologicalReaction>
</comment>
<comment type="catalytic activity">
    <reaction evidence="12">
        <text>9-(9Z-octadecenoyloxy)-octadecanoate + H2O = 9-hydroxy-octadecanoate + (9Z)-octadecenoate + H(+)</text>
        <dbReference type="Rhea" id="RHEA:52048"/>
        <dbReference type="ChEBI" id="CHEBI:15377"/>
        <dbReference type="ChEBI" id="CHEBI:15378"/>
        <dbReference type="ChEBI" id="CHEBI:30823"/>
        <dbReference type="ChEBI" id="CHEBI:136282"/>
        <dbReference type="ChEBI" id="CHEBI:136286"/>
    </reaction>
    <physiologicalReaction direction="left-to-right" evidence="12">
        <dbReference type="Rhea" id="RHEA:52049"/>
    </physiologicalReaction>
</comment>
<comment type="catalytic activity">
    <reaction evidence="10">
        <text>12-octadecanoyloxy-octadecanoate + H2O = 12-hydroxyoctadecanoate + octadecanoate + H(+)</text>
        <dbReference type="Rhea" id="RHEA:52080"/>
        <dbReference type="ChEBI" id="CHEBI:15377"/>
        <dbReference type="ChEBI" id="CHEBI:15378"/>
        <dbReference type="ChEBI" id="CHEBI:25629"/>
        <dbReference type="ChEBI" id="CHEBI:84201"/>
        <dbReference type="ChEBI" id="CHEBI:136330"/>
    </reaction>
    <physiologicalReaction direction="left-to-right" evidence="10">
        <dbReference type="Rhea" id="RHEA:52081"/>
    </physiologicalReaction>
</comment>
<keyword evidence="5 18" id="KW-1133">Transmembrane helix</keyword>
<evidence type="ECO:0000313" key="20">
    <source>
        <dbReference type="Proteomes" id="UP000789390"/>
    </source>
</evidence>
<keyword evidence="4 18" id="KW-0812">Transmembrane</keyword>
<evidence type="ECO:0000256" key="15">
    <source>
        <dbReference type="ARBA" id="ARBA00049322"/>
    </source>
</evidence>
<feature type="transmembrane region" description="Helical" evidence="18">
    <location>
        <begin position="131"/>
        <end position="148"/>
    </location>
</feature>
<proteinExistence type="inferred from homology"/>
<protein>
    <recommendedName>
        <fullName evidence="21">Androgen-dependent TFPI-regulating protein</fullName>
    </recommendedName>
</protein>
<evidence type="ECO:0000313" key="19">
    <source>
        <dbReference type="EMBL" id="CAH0099845.1"/>
    </source>
</evidence>
<evidence type="ECO:0008006" key="21">
    <source>
        <dbReference type="Google" id="ProtNLM"/>
    </source>
</evidence>
<evidence type="ECO:0000256" key="14">
    <source>
        <dbReference type="ARBA" id="ARBA00049296"/>
    </source>
</evidence>
<comment type="catalytic activity">
    <reaction evidence="7">
        <text>12-hexadecanoyloxy-octadecanoate + H2O = 12-hydroxyoctadecanoate + hexadecanoate + H(+)</text>
        <dbReference type="Rhea" id="RHEA:52056"/>
        <dbReference type="ChEBI" id="CHEBI:7896"/>
        <dbReference type="ChEBI" id="CHEBI:15377"/>
        <dbReference type="ChEBI" id="CHEBI:15378"/>
        <dbReference type="ChEBI" id="CHEBI:83677"/>
        <dbReference type="ChEBI" id="CHEBI:84201"/>
    </reaction>
    <physiologicalReaction direction="left-to-right" evidence="7">
        <dbReference type="Rhea" id="RHEA:52057"/>
    </physiologicalReaction>
</comment>
<dbReference type="OrthoDB" id="1898221at2759"/>
<dbReference type="Pfam" id="PF04750">
    <property type="entry name" value="Far-17a_AIG1"/>
    <property type="match status" value="1"/>
</dbReference>
<evidence type="ECO:0000256" key="8">
    <source>
        <dbReference type="ARBA" id="ARBA00047427"/>
    </source>
</evidence>
<dbReference type="InterPro" id="IPR006838">
    <property type="entry name" value="ADTRP_AIG1"/>
</dbReference>
<evidence type="ECO:0000256" key="13">
    <source>
        <dbReference type="ARBA" id="ARBA00049221"/>
    </source>
</evidence>
<sequence>MQNSVIFIFHFAAAINFAYGIYYDLVELKLPDDYSKVSIDFAGRWKYLTFWNMVLQLVYFSFSLLNDVFGSNSVYKKDRTAIQKLRDYVFGSLVFPLGMFVATTFWTLWAINRELVFPVALDAFFPGWLNHIMHTSIVPLDFFELIFIPKTFPKRSLAMSGLSVLMLGYLAWVFIIAFKTDFWVYPVLAVLHWGYRLLFIAGLMVLASFMYFSGEKLHYVVWGEPTPKTVKSFQKTVKEGKSPKAAKEGKIKRKQN</sequence>
<evidence type="ECO:0000256" key="11">
    <source>
        <dbReference type="ARBA" id="ARBA00048701"/>
    </source>
</evidence>
<comment type="catalytic activity">
    <reaction evidence="9">
        <text>9-hexadecanoyloxy-octadecanoate + H2O = 9-hydroxy-octadecanoate + hexadecanoate + H(+)</text>
        <dbReference type="Rhea" id="RHEA:52052"/>
        <dbReference type="ChEBI" id="CHEBI:7896"/>
        <dbReference type="ChEBI" id="CHEBI:15377"/>
        <dbReference type="ChEBI" id="CHEBI:15378"/>
        <dbReference type="ChEBI" id="CHEBI:83670"/>
        <dbReference type="ChEBI" id="CHEBI:136286"/>
    </reaction>
    <physiologicalReaction direction="left-to-right" evidence="9">
        <dbReference type="Rhea" id="RHEA:52053"/>
    </physiologicalReaction>
</comment>
<keyword evidence="20" id="KW-1185">Reference proteome</keyword>
<dbReference type="PANTHER" id="PTHR10989">
    <property type="entry name" value="ANDROGEN-INDUCED PROTEIN 1-RELATED"/>
    <property type="match status" value="1"/>
</dbReference>
<dbReference type="Proteomes" id="UP000789390">
    <property type="component" value="Unassembled WGS sequence"/>
</dbReference>
<organism evidence="19 20">
    <name type="scientific">Daphnia galeata</name>
    <dbReference type="NCBI Taxonomy" id="27404"/>
    <lineage>
        <taxon>Eukaryota</taxon>
        <taxon>Metazoa</taxon>
        <taxon>Ecdysozoa</taxon>
        <taxon>Arthropoda</taxon>
        <taxon>Crustacea</taxon>
        <taxon>Branchiopoda</taxon>
        <taxon>Diplostraca</taxon>
        <taxon>Cladocera</taxon>
        <taxon>Anomopoda</taxon>
        <taxon>Daphniidae</taxon>
        <taxon>Daphnia</taxon>
    </lineage>
</organism>
<evidence type="ECO:0000256" key="16">
    <source>
        <dbReference type="ARBA" id="ARBA00049428"/>
    </source>
</evidence>
<comment type="catalytic activity">
    <reaction evidence="13">
        <text>9-octadecanoyloxy-octadecanoate + H2O = 9-hydroxy-octadecanoate + octadecanoate + H(+)</text>
        <dbReference type="Rhea" id="RHEA:52096"/>
        <dbReference type="ChEBI" id="CHEBI:15377"/>
        <dbReference type="ChEBI" id="CHEBI:15378"/>
        <dbReference type="ChEBI" id="CHEBI:25629"/>
        <dbReference type="ChEBI" id="CHEBI:136286"/>
        <dbReference type="ChEBI" id="CHEBI:136373"/>
    </reaction>
    <physiologicalReaction direction="left-to-right" evidence="13">
        <dbReference type="Rhea" id="RHEA:52097"/>
    </physiologicalReaction>
</comment>
<evidence type="ECO:0000256" key="12">
    <source>
        <dbReference type="ARBA" id="ARBA00048800"/>
    </source>
</evidence>
<evidence type="ECO:0000256" key="1">
    <source>
        <dbReference type="ARBA" id="ARBA00000923"/>
    </source>
</evidence>
<evidence type="ECO:0000256" key="10">
    <source>
        <dbReference type="ARBA" id="ARBA00048680"/>
    </source>
</evidence>
<feature type="transmembrane region" description="Helical" evidence="18">
    <location>
        <begin position="50"/>
        <end position="69"/>
    </location>
</feature>
<feature type="transmembrane region" description="Helical" evidence="18">
    <location>
        <begin position="89"/>
        <end position="111"/>
    </location>
</feature>
<comment type="subcellular location">
    <subcellularLocation>
        <location evidence="2">Endomembrane system</location>
        <topology evidence="2">Multi-pass membrane protein</topology>
    </subcellularLocation>
</comment>
<evidence type="ECO:0000256" key="9">
    <source>
        <dbReference type="ARBA" id="ARBA00047863"/>
    </source>
</evidence>
<evidence type="ECO:0000256" key="17">
    <source>
        <dbReference type="SAM" id="MobiDB-lite"/>
    </source>
</evidence>
<accession>A0A8J2WD44</accession>
<evidence type="ECO:0000256" key="4">
    <source>
        <dbReference type="ARBA" id="ARBA00022692"/>
    </source>
</evidence>
<evidence type="ECO:0000256" key="7">
    <source>
        <dbReference type="ARBA" id="ARBA00047368"/>
    </source>
</evidence>
<evidence type="ECO:0000256" key="6">
    <source>
        <dbReference type="ARBA" id="ARBA00023136"/>
    </source>
</evidence>
<feature type="compositionally biased region" description="Basic and acidic residues" evidence="17">
    <location>
        <begin position="236"/>
        <end position="249"/>
    </location>
</feature>
<comment type="catalytic activity">
    <reaction evidence="11">
        <text>12-(9Z-octadecenoyloxy)-octadecanoate + H2O = 12-hydroxyoctadecanoate + (9Z)-octadecenoate + H(+)</text>
        <dbReference type="Rhea" id="RHEA:52060"/>
        <dbReference type="ChEBI" id="CHEBI:15377"/>
        <dbReference type="ChEBI" id="CHEBI:15378"/>
        <dbReference type="ChEBI" id="CHEBI:30823"/>
        <dbReference type="ChEBI" id="CHEBI:84201"/>
        <dbReference type="ChEBI" id="CHEBI:136302"/>
    </reaction>
    <physiologicalReaction direction="left-to-right" evidence="11">
        <dbReference type="Rhea" id="RHEA:52061"/>
    </physiologicalReaction>
</comment>
<dbReference type="AlphaFoldDB" id="A0A8J2WD44"/>
<comment type="catalytic activity">
    <reaction evidence="1">
        <text>9-(9Z-hexadecenoyloxy)-octadecanoate + H2O = (9Z)-hexadecenoate + 9-hydroxy-octadecanoate + H(+)</text>
        <dbReference type="Rhea" id="RHEA:52068"/>
        <dbReference type="ChEBI" id="CHEBI:15377"/>
        <dbReference type="ChEBI" id="CHEBI:15378"/>
        <dbReference type="ChEBI" id="CHEBI:32372"/>
        <dbReference type="ChEBI" id="CHEBI:136286"/>
        <dbReference type="ChEBI" id="CHEBI:136309"/>
    </reaction>
    <physiologicalReaction direction="left-to-right" evidence="1">
        <dbReference type="Rhea" id="RHEA:52069"/>
    </physiologicalReaction>
</comment>
<comment type="caution">
    <text evidence="19">The sequence shown here is derived from an EMBL/GenBank/DDBJ whole genome shotgun (WGS) entry which is preliminary data.</text>
</comment>
<evidence type="ECO:0000256" key="18">
    <source>
        <dbReference type="SAM" id="Phobius"/>
    </source>
</evidence>
<reference evidence="19" key="1">
    <citation type="submission" date="2021-11" db="EMBL/GenBank/DDBJ databases">
        <authorList>
            <person name="Schell T."/>
        </authorList>
    </citation>
    <scope>NUCLEOTIDE SEQUENCE</scope>
    <source>
        <strain evidence="19">M5</strain>
    </source>
</reference>
<keyword evidence="6 18" id="KW-0472">Membrane</keyword>
<comment type="catalytic activity">
    <reaction evidence="8">
        <text>13-octadecanoyloxy-octadecanoate + H2O = 13-hydroxy-octadecanoate + octadecanoate + H(+)</text>
        <dbReference type="Rhea" id="RHEA:52084"/>
        <dbReference type="ChEBI" id="CHEBI:15377"/>
        <dbReference type="ChEBI" id="CHEBI:15378"/>
        <dbReference type="ChEBI" id="CHEBI:25629"/>
        <dbReference type="ChEBI" id="CHEBI:136304"/>
        <dbReference type="ChEBI" id="CHEBI:136335"/>
    </reaction>
    <physiologicalReaction direction="left-to-right" evidence="8">
        <dbReference type="Rhea" id="RHEA:52085"/>
    </physiologicalReaction>
</comment>
<name>A0A8J2WD44_9CRUS</name>
<comment type="catalytic activity">
    <reaction evidence="14">
        <text>13-(9Z-octadecenoyloxy)-octadecanoate + H2O = 13-hydroxy-octadecanoate + (9Z)-octadecenoate + H(+)</text>
        <dbReference type="Rhea" id="RHEA:52064"/>
        <dbReference type="ChEBI" id="CHEBI:15377"/>
        <dbReference type="ChEBI" id="CHEBI:15378"/>
        <dbReference type="ChEBI" id="CHEBI:30823"/>
        <dbReference type="ChEBI" id="CHEBI:136303"/>
        <dbReference type="ChEBI" id="CHEBI:136304"/>
    </reaction>
    <physiologicalReaction direction="left-to-right" evidence="14">
        <dbReference type="Rhea" id="RHEA:52065"/>
    </physiologicalReaction>
</comment>
<evidence type="ECO:0000256" key="2">
    <source>
        <dbReference type="ARBA" id="ARBA00004127"/>
    </source>
</evidence>
<feature type="region of interest" description="Disordered" evidence="17">
    <location>
        <begin position="233"/>
        <end position="256"/>
    </location>
</feature>
<evidence type="ECO:0000256" key="3">
    <source>
        <dbReference type="ARBA" id="ARBA00009300"/>
    </source>
</evidence>
<feature type="transmembrane region" description="Helical" evidence="18">
    <location>
        <begin position="193"/>
        <end position="212"/>
    </location>
</feature>
<gene>
    <name evidence="19" type="ORF">DGAL_LOCUS2003</name>
</gene>
<dbReference type="EMBL" id="CAKKLH010000025">
    <property type="protein sequence ID" value="CAH0099845.1"/>
    <property type="molecule type" value="Genomic_DNA"/>
</dbReference>
<dbReference type="PANTHER" id="PTHR10989:SF16">
    <property type="entry name" value="AT02829P-RELATED"/>
    <property type="match status" value="1"/>
</dbReference>